<reference evidence="2 3" key="1">
    <citation type="submission" date="2022-11" db="EMBL/GenBank/DDBJ databases">
        <title>Whole genome sequence of Eschrichtius robustus ER-17-0199.</title>
        <authorList>
            <person name="Bruniche-Olsen A."/>
            <person name="Black A.N."/>
            <person name="Fields C.J."/>
            <person name="Walden K."/>
            <person name="Dewoody J.A."/>
        </authorList>
    </citation>
    <scope>NUCLEOTIDE SEQUENCE [LARGE SCALE GENOMIC DNA]</scope>
    <source>
        <strain evidence="2">ER-17-0199</strain>
        <tissue evidence="2">Blubber</tissue>
    </source>
</reference>
<evidence type="ECO:0000256" key="1">
    <source>
        <dbReference type="SAM" id="MobiDB-lite"/>
    </source>
</evidence>
<sequence>MNILKGQLEDDPRGTFILGWSPGKRAQVRDGPLGPSFSADVGVSGGGSVGGPSAPSPAIRPAVPHHRAPPLRPPLRARLFRARAALRLAPPSPPPALRVCARRCGFFSGLRGAPLLAPALAGTRLLSTSLSRVELWPAAETPQAAPPVSNPSRRGSCPGNPCPVAVPGPPLRPSCRPTPEPGGG</sequence>
<dbReference type="EMBL" id="JAIQCJ010002136">
    <property type="protein sequence ID" value="KAJ8782037.1"/>
    <property type="molecule type" value="Genomic_DNA"/>
</dbReference>
<proteinExistence type="predicted"/>
<organism evidence="2 3">
    <name type="scientific">Eschrichtius robustus</name>
    <name type="common">California gray whale</name>
    <name type="synonym">Eschrichtius gibbosus</name>
    <dbReference type="NCBI Taxonomy" id="9764"/>
    <lineage>
        <taxon>Eukaryota</taxon>
        <taxon>Metazoa</taxon>
        <taxon>Chordata</taxon>
        <taxon>Craniata</taxon>
        <taxon>Vertebrata</taxon>
        <taxon>Euteleostomi</taxon>
        <taxon>Mammalia</taxon>
        <taxon>Eutheria</taxon>
        <taxon>Laurasiatheria</taxon>
        <taxon>Artiodactyla</taxon>
        <taxon>Whippomorpha</taxon>
        <taxon>Cetacea</taxon>
        <taxon>Mysticeti</taxon>
        <taxon>Eschrichtiidae</taxon>
        <taxon>Eschrichtius</taxon>
    </lineage>
</organism>
<dbReference type="Proteomes" id="UP001159641">
    <property type="component" value="Unassembled WGS sequence"/>
</dbReference>
<accession>A0AB34GS81</accession>
<gene>
    <name evidence="2" type="ORF">J1605_010550</name>
</gene>
<name>A0AB34GS81_ESCRO</name>
<feature type="compositionally biased region" description="Pro residues" evidence="1">
    <location>
        <begin position="160"/>
        <end position="184"/>
    </location>
</feature>
<evidence type="ECO:0000313" key="2">
    <source>
        <dbReference type="EMBL" id="KAJ8782037.1"/>
    </source>
</evidence>
<comment type="caution">
    <text evidence="2">The sequence shown here is derived from an EMBL/GenBank/DDBJ whole genome shotgun (WGS) entry which is preliminary data.</text>
</comment>
<feature type="region of interest" description="Disordered" evidence="1">
    <location>
        <begin position="140"/>
        <end position="184"/>
    </location>
</feature>
<keyword evidence="3" id="KW-1185">Reference proteome</keyword>
<feature type="region of interest" description="Disordered" evidence="1">
    <location>
        <begin position="1"/>
        <end position="58"/>
    </location>
</feature>
<dbReference type="AlphaFoldDB" id="A0AB34GS81"/>
<evidence type="ECO:0000313" key="3">
    <source>
        <dbReference type="Proteomes" id="UP001159641"/>
    </source>
</evidence>
<protein>
    <submittedName>
        <fullName evidence="2">Uncharacterized protein</fullName>
    </submittedName>
</protein>